<name>A0ABT3HNQ0_9FLAO</name>
<dbReference type="PANTHER" id="PTHR43630:SF1">
    <property type="entry name" value="POLY-BETA-1,6-N-ACETYL-D-GLUCOSAMINE SYNTHASE"/>
    <property type="match status" value="1"/>
</dbReference>
<keyword evidence="2" id="KW-0328">Glycosyltransferase</keyword>
<dbReference type="RefSeq" id="WP_264743313.1">
    <property type="nucleotide sequence ID" value="NZ_JAPDHV010000003.1"/>
</dbReference>
<dbReference type="SUPFAM" id="SSF53448">
    <property type="entry name" value="Nucleotide-diphospho-sugar transferases"/>
    <property type="match status" value="1"/>
</dbReference>
<evidence type="ECO:0000256" key="2">
    <source>
        <dbReference type="ARBA" id="ARBA00022676"/>
    </source>
</evidence>
<feature type="domain" description="Glycosyltransferase 2-like" evidence="4">
    <location>
        <begin position="5"/>
        <end position="138"/>
    </location>
</feature>
<dbReference type="InterPro" id="IPR001173">
    <property type="entry name" value="Glyco_trans_2-like"/>
</dbReference>
<dbReference type="Proteomes" id="UP001163719">
    <property type="component" value="Unassembled WGS sequence"/>
</dbReference>
<dbReference type="CDD" id="cd06423">
    <property type="entry name" value="CESA_like"/>
    <property type="match status" value="1"/>
</dbReference>
<comment type="similarity">
    <text evidence="1">Belongs to the glycosyltransferase 2 family.</text>
</comment>
<accession>A0ABT3HNQ0</accession>
<dbReference type="Gene3D" id="3.90.550.10">
    <property type="entry name" value="Spore Coat Polysaccharide Biosynthesis Protein SpsA, Chain A"/>
    <property type="match status" value="1"/>
</dbReference>
<sequence length="284" mass="33144">MRFLIIIPAHNEEENLPFTLKSLENQNFKDFKVVVVNDGSTDNTSEIIKRFTEKDSRFETINLQKSAHQPGSKVVNAFKNGLNTQNLDEFDIICKFDADIILSENYIEEVEKAFRNNPKYGLVGGLLYVEKNGEWVYEGNSNKHHVRGPMKAYRKECFQEIGGLRETLGWDNIDSILLEDLGWKEVVLRELHVKLIKVKGKDYTVKASDYYGRYFYFLGLKRLLAYIAASKEAMKNKSVSFFFQIVKSYESCRAKKLELKITKDEQKVINNQRWNALKKKWLKM</sequence>
<keyword evidence="3" id="KW-0808">Transferase</keyword>
<dbReference type="EMBL" id="JAPDHV010000003">
    <property type="protein sequence ID" value="MCW3161369.1"/>
    <property type="molecule type" value="Genomic_DNA"/>
</dbReference>
<gene>
    <name evidence="5" type="ORF">OH806_08830</name>
</gene>
<dbReference type="PANTHER" id="PTHR43630">
    <property type="entry name" value="POLY-BETA-1,6-N-ACETYL-D-GLUCOSAMINE SYNTHASE"/>
    <property type="match status" value="1"/>
</dbReference>
<organism evidence="5 6">
    <name type="scientific">Chryseobacterium oryctis</name>
    <dbReference type="NCBI Taxonomy" id="2952618"/>
    <lineage>
        <taxon>Bacteria</taxon>
        <taxon>Pseudomonadati</taxon>
        <taxon>Bacteroidota</taxon>
        <taxon>Flavobacteriia</taxon>
        <taxon>Flavobacteriales</taxon>
        <taxon>Weeksellaceae</taxon>
        <taxon>Chryseobacterium group</taxon>
        <taxon>Chryseobacterium</taxon>
    </lineage>
</organism>
<dbReference type="Pfam" id="PF00535">
    <property type="entry name" value="Glycos_transf_2"/>
    <property type="match status" value="1"/>
</dbReference>
<comment type="caution">
    <text evidence="5">The sequence shown here is derived from an EMBL/GenBank/DDBJ whole genome shotgun (WGS) entry which is preliminary data.</text>
</comment>
<evidence type="ECO:0000259" key="4">
    <source>
        <dbReference type="Pfam" id="PF00535"/>
    </source>
</evidence>
<evidence type="ECO:0000256" key="1">
    <source>
        <dbReference type="ARBA" id="ARBA00006739"/>
    </source>
</evidence>
<evidence type="ECO:0000256" key="3">
    <source>
        <dbReference type="ARBA" id="ARBA00022679"/>
    </source>
</evidence>
<keyword evidence="6" id="KW-1185">Reference proteome</keyword>
<evidence type="ECO:0000313" key="5">
    <source>
        <dbReference type="EMBL" id="MCW3161369.1"/>
    </source>
</evidence>
<proteinExistence type="inferred from homology"/>
<dbReference type="InterPro" id="IPR029044">
    <property type="entry name" value="Nucleotide-diphossugar_trans"/>
</dbReference>
<evidence type="ECO:0000313" key="6">
    <source>
        <dbReference type="Proteomes" id="UP001163719"/>
    </source>
</evidence>
<reference evidence="5" key="1">
    <citation type="submission" date="2022-10" db="EMBL/GenBank/DDBJ databases">
        <title>Chryseobacterium babae sp. nov. isolated from the gut of the beetle Oryctes rhinoceros, and Chryseobacterium kimseyorum sp. nov., isolated from a stick insect rearing cage.</title>
        <authorList>
            <person name="Shelomi M."/>
            <person name="Han C.-J."/>
            <person name="Chen W.-M."/>
            <person name="Chen H.-K."/>
            <person name="Liaw S.-J."/>
            <person name="Muhle E."/>
            <person name="Clermont D."/>
        </authorList>
    </citation>
    <scope>NUCLEOTIDE SEQUENCE</scope>
    <source>
        <strain evidence="5">WLa1L2M3</strain>
    </source>
</reference>
<protein>
    <submittedName>
        <fullName evidence="5">Glycosyltransferase family 2 protein</fullName>
    </submittedName>
</protein>